<evidence type="ECO:0000313" key="1">
    <source>
        <dbReference type="EMBL" id="MBP1905914.1"/>
    </source>
</evidence>
<reference evidence="1 2" key="1">
    <citation type="submission" date="2021-03" db="EMBL/GenBank/DDBJ databases">
        <title>Genomic Encyclopedia of Type Strains, Phase IV (KMG-IV): sequencing the most valuable type-strain genomes for metagenomic binning, comparative biology and taxonomic classification.</title>
        <authorList>
            <person name="Goeker M."/>
        </authorList>
    </citation>
    <scope>NUCLEOTIDE SEQUENCE [LARGE SCALE GENOMIC DNA]</scope>
    <source>
        <strain evidence="1 2">DSM 14349</strain>
    </source>
</reference>
<organism evidence="1 2">
    <name type="scientific">Paenibacillus turicensis</name>
    <dbReference type="NCBI Taxonomy" id="160487"/>
    <lineage>
        <taxon>Bacteria</taxon>
        <taxon>Bacillati</taxon>
        <taxon>Bacillota</taxon>
        <taxon>Bacilli</taxon>
        <taxon>Bacillales</taxon>
        <taxon>Paenibacillaceae</taxon>
        <taxon>Paenibacillus</taxon>
    </lineage>
</organism>
<evidence type="ECO:0000313" key="2">
    <source>
        <dbReference type="Proteomes" id="UP001519272"/>
    </source>
</evidence>
<gene>
    <name evidence="1" type="ORF">J2Z32_002562</name>
</gene>
<proteinExistence type="predicted"/>
<name>A0ABS4FTK8_9BACL</name>
<dbReference type="EMBL" id="JAGGKG010000011">
    <property type="protein sequence ID" value="MBP1905914.1"/>
    <property type="molecule type" value="Genomic_DNA"/>
</dbReference>
<keyword evidence="2" id="KW-1185">Reference proteome</keyword>
<sequence length="194" mass="21843">MTGLVTQGIHRYVDEVQLNMKRRNAGIMQWEKRLTGEENVDWNQKLSGVDELDKNNYLTLPERPTFSNTLAQIHAQPSSNRKLSTQVEGETTKKIKKAEIQAPVQAVAKNKNEALTKAILSRNFISSNASESIASNSTMLDVLRLQNMMTGVNGAFSAFPAYPYTLNYDNSLFNHYLNGYSPFYTVAPSLDKLY</sequence>
<dbReference type="Proteomes" id="UP001519272">
    <property type="component" value="Unassembled WGS sequence"/>
</dbReference>
<dbReference type="RefSeq" id="WP_210089525.1">
    <property type="nucleotide sequence ID" value="NZ_JAGGKG010000011.1"/>
</dbReference>
<protein>
    <submittedName>
        <fullName evidence="1">Uncharacterized protein</fullName>
    </submittedName>
</protein>
<comment type="caution">
    <text evidence="1">The sequence shown here is derived from an EMBL/GenBank/DDBJ whole genome shotgun (WGS) entry which is preliminary data.</text>
</comment>
<accession>A0ABS4FTK8</accession>